<evidence type="ECO:0000313" key="2">
    <source>
        <dbReference type="EMBL" id="OQV23011.1"/>
    </source>
</evidence>
<dbReference type="Proteomes" id="UP000192578">
    <property type="component" value="Unassembled WGS sequence"/>
</dbReference>
<comment type="caution">
    <text evidence="2">The sequence shown here is derived from an EMBL/GenBank/DDBJ whole genome shotgun (WGS) entry which is preliminary data.</text>
</comment>
<name>A0A1W0X6Y2_HYPEX</name>
<dbReference type="EMBL" id="MTYJ01000014">
    <property type="protein sequence ID" value="OQV23011.1"/>
    <property type="molecule type" value="Genomic_DNA"/>
</dbReference>
<keyword evidence="1" id="KW-1133">Transmembrane helix</keyword>
<feature type="transmembrane region" description="Helical" evidence="1">
    <location>
        <begin position="26"/>
        <end position="52"/>
    </location>
</feature>
<evidence type="ECO:0000256" key="1">
    <source>
        <dbReference type="SAM" id="Phobius"/>
    </source>
</evidence>
<evidence type="ECO:0000313" key="3">
    <source>
        <dbReference type="Proteomes" id="UP000192578"/>
    </source>
</evidence>
<dbReference type="AlphaFoldDB" id="A0A1W0X6Y2"/>
<keyword evidence="1" id="KW-0472">Membrane</keyword>
<accession>A0A1W0X6Y2</accession>
<proteinExistence type="predicted"/>
<keyword evidence="3" id="KW-1185">Reference proteome</keyword>
<protein>
    <submittedName>
        <fullName evidence="2">Uncharacterized protein</fullName>
    </submittedName>
</protein>
<reference evidence="3" key="1">
    <citation type="submission" date="2017-01" db="EMBL/GenBank/DDBJ databases">
        <title>Comparative genomics of anhydrobiosis in the tardigrade Hypsibius dujardini.</title>
        <authorList>
            <person name="Yoshida Y."/>
            <person name="Koutsovoulos G."/>
            <person name="Laetsch D."/>
            <person name="Stevens L."/>
            <person name="Kumar S."/>
            <person name="Horikawa D."/>
            <person name="Ishino K."/>
            <person name="Komine S."/>
            <person name="Tomita M."/>
            <person name="Blaxter M."/>
            <person name="Arakawa K."/>
        </authorList>
    </citation>
    <scope>NUCLEOTIDE SEQUENCE [LARGE SCALE GENOMIC DNA]</scope>
    <source>
        <strain evidence="3">Z151</strain>
    </source>
</reference>
<organism evidence="2 3">
    <name type="scientific">Hypsibius exemplaris</name>
    <name type="common">Freshwater tardigrade</name>
    <dbReference type="NCBI Taxonomy" id="2072580"/>
    <lineage>
        <taxon>Eukaryota</taxon>
        <taxon>Metazoa</taxon>
        <taxon>Ecdysozoa</taxon>
        <taxon>Tardigrada</taxon>
        <taxon>Eutardigrada</taxon>
        <taxon>Parachela</taxon>
        <taxon>Hypsibioidea</taxon>
        <taxon>Hypsibiidae</taxon>
        <taxon>Hypsibius</taxon>
    </lineage>
</organism>
<gene>
    <name evidence="2" type="ORF">BV898_03061</name>
</gene>
<keyword evidence="1" id="KW-0812">Transmembrane</keyword>
<sequence>MNYFTNHLIGGHFSNLTDRLKRDGRILGFTITVFLINGWGILAHVLPLLLIVHKPLWQPTSSSLIIHTVCLPRCCRSSADLLHTHAFSQTEAWAAMIQTLHRVTAAVYQTVRTYIHQNSHLTVSDSIFCGVGRFQVKFA</sequence>